<dbReference type="PRINTS" id="PR02008">
    <property type="entry name" value="RCMTFAMILY"/>
</dbReference>
<feature type="active site" description="Nucleophile" evidence="5">
    <location>
        <position position="340"/>
    </location>
</feature>
<dbReference type="InterPro" id="IPR049560">
    <property type="entry name" value="MeTrfase_RsmB-F_NOP2_cat"/>
</dbReference>
<dbReference type="InterPro" id="IPR001678">
    <property type="entry name" value="MeTrfase_RsmB-F_NOP2_dom"/>
</dbReference>
<dbReference type="OrthoDB" id="9810297at2"/>
<dbReference type="GO" id="GO:0003723">
    <property type="term" value="F:RNA binding"/>
    <property type="evidence" value="ECO:0007669"/>
    <property type="project" value="UniProtKB-UniRule"/>
</dbReference>
<evidence type="ECO:0000256" key="1">
    <source>
        <dbReference type="ARBA" id="ARBA00022603"/>
    </source>
</evidence>
<keyword evidence="3 5" id="KW-0949">S-adenosyl-L-methionine</keyword>
<evidence type="ECO:0000256" key="2">
    <source>
        <dbReference type="ARBA" id="ARBA00022679"/>
    </source>
</evidence>
<evidence type="ECO:0000259" key="6">
    <source>
        <dbReference type="PROSITE" id="PS51686"/>
    </source>
</evidence>
<name>A0A2R8AKM1_9RHOB</name>
<dbReference type="SUPFAM" id="SSF53335">
    <property type="entry name" value="S-adenosyl-L-methionine-dependent methyltransferases"/>
    <property type="match status" value="1"/>
</dbReference>
<feature type="domain" description="SAM-dependent MTase RsmB/NOP-type" evidence="6">
    <location>
        <begin position="135"/>
        <end position="386"/>
    </location>
</feature>
<organism evidence="7 8">
    <name type="scientific">Aliiroseovarius pelagivivens</name>
    <dbReference type="NCBI Taxonomy" id="1639690"/>
    <lineage>
        <taxon>Bacteria</taxon>
        <taxon>Pseudomonadati</taxon>
        <taxon>Pseudomonadota</taxon>
        <taxon>Alphaproteobacteria</taxon>
        <taxon>Rhodobacterales</taxon>
        <taxon>Paracoccaceae</taxon>
        <taxon>Aliiroseovarius</taxon>
    </lineage>
</organism>
<evidence type="ECO:0000313" key="8">
    <source>
        <dbReference type="Proteomes" id="UP000244911"/>
    </source>
</evidence>
<dbReference type="EC" id="2.1.1.176" evidence="7"/>
<keyword evidence="1 5" id="KW-0489">Methyltransferase</keyword>
<dbReference type="GO" id="GO:0008173">
    <property type="term" value="F:RNA methyltransferase activity"/>
    <property type="evidence" value="ECO:0007669"/>
    <property type="project" value="InterPro"/>
</dbReference>
<proteinExistence type="inferred from homology"/>
<keyword evidence="2 5" id="KW-0808">Transferase</keyword>
<dbReference type="InterPro" id="IPR029063">
    <property type="entry name" value="SAM-dependent_MTases_sf"/>
</dbReference>
<dbReference type="GO" id="GO:0001510">
    <property type="term" value="P:RNA methylation"/>
    <property type="evidence" value="ECO:0007669"/>
    <property type="project" value="InterPro"/>
</dbReference>
<dbReference type="EMBL" id="OMOI01000001">
    <property type="protein sequence ID" value="SPF76434.1"/>
    <property type="molecule type" value="Genomic_DNA"/>
</dbReference>
<evidence type="ECO:0000256" key="5">
    <source>
        <dbReference type="PROSITE-ProRule" id="PRU01023"/>
    </source>
</evidence>
<gene>
    <name evidence="7" type="primary">rsmB_1</name>
    <name evidence="7" type="ORF">ALP8811_01439</name>
</gene>
<dbReference type="PROSITE" id="PS51686">
    <property type="entry name" value="SAM_MT_RSMB_NOP"/>
    <property type="match status" value="1"/>
</dbReference>
<dbReference type="PANTHER" id="PTHR22807:SF53">
    <property type="entry name" value="RIBOSOMAL RNA SMALL SUBUNIT METHYLTRANSFERASE B-RELATED"/>
    <property type="match status" value="1"/>
</dbReference>
<dbReference type="InterPro" id="IPR054728">
    <property type="entry name" value="RsmB-like_ferredoxin"/>
</dbReference>
<keyword evidence="8" id="KW-1185">Reference proteome</keyword>
<dbReference type="Gene3D" id="3.30.70.1170">
    <property type="entry name" value="Sun protein, domain 3"/>
    <property type="match status" value="1"/>
</dbReference>
<dbReference type="CDD" id="cd02440">
    <property type="entry name" value="AdoMet_MTases"/>
    <property type="match status" value="1"/>
</dbReference>
<evidence type="ECO:0000313" key="7">
    <source>
        <dbReference type="EMBL" id="SPF76434.1"/>
    </source>
</evidence>
<dbReference type="Pfam" id="PF22458">
    <property type="entry name" value="RsmF-B_ferredox"/>
    <property type="match status" value="1"/>
</dbReference>
<comment type="similarity">
    <text evidence="5">Belongs to the class I-like SAM-binding methyltransferase superfamily. RsmB/NOP family.</text>
</comment>
<evidence type="ECO:0000256" key="4">
    <source>
        <dbReference type="ARBA" id="ARBA00022884"/>
    </source>
</evidence>
<dbReference type="InterPro" id="IPR023267">
    <property type="entry name" value="RCMT"/>
</dbReference>
<evidence type="ECO:0000256" key="3">
    <source>
        <dbReference type="ARBA" id="ARBA00022691"/>
    </source>
</evidence>
<protein>
    <submittedName>
        <fullName evidence="7">Ribosomal RNA small subunit methyltransferase B</fullName>
        <ecNumber evidence="7">2.1.1.176</ecNumber>
    </submittedName>
</protein>
<feature type="binding site" evidence="5">
    <location>
        <position position="247"/>
    </location>
    <ligand>
        <name>S-adenosyl-L-methionine</name>
        <dbReference type="ChEBI" id="CHEBI:59789"/>
    </ligand>
</feature>
<dbReference type="Gene3D" id="3.40.50.150">
    <property type="entry name" value="Vaccinia Virus protein VP39"/>
    <property type="match status" value="1"/>
</dbReference>
<accession>A0A2R8AKM1</accession>
<dbReference type="Proteomes" id="UP000244911">
    <property type="component" value="Unassembled WGS sequence"/>
</dbReference>
<comment type="caution">
    <text evidence="5">Lacks conserved residue(s) required for the propagation of feature annotation.</text>
</comment>
<keyword evidence="4 5" id="KW-0694">RNA-binding</keyword>
<sequence>MTPGARVAAAIEVLDSYLSGTAVEQALTGWARGHRFAGSKDRAAIRDHVFDAVRRLSSSQALGGGTDGRAVMIGLLRGQGLDPAELFSGEGHAPSTLTEAEAAISADMTRAQTLDCPQWLLPEFDRSLAAKTDAFLDSLRSRAPVFVRANLAKCDRDTAVSILAEDGIETCPSSLASTALEVLTNPRKIKSSRAFLEGFVELQDAASQAVIEDLNIQPGMRVLDYCAGGGGKALAMAALGADVTAHDLSWERMKDIPARAERAGVAIRRVRHGELETLRGFDLVLADAPCSGSGSWRRAPHGKWLLTPDKLAEIHTAQQEILSSMPGFLKPTGRMAYATCSVLCSENRDQVDLFLKHHEIFNLTAECQFTPLDGGDGFYLAQLQGS</sequence>
<dbReference type="RefSeq" id="WP_108856439.1">
    <property type="nucleotide sequence ID" value="NZ_OMOI01000001.1"/>
</dbReference>
<dbReference type="PANTHER" id="PTHR22807">
    <property type="entry name" value="NOP2 YEAST -RELATED NOL1/NOP2/FMU SUN DOMAIN-CONTAINING"/>
    <property type="match status" value="1"/>
</dbReference>
<dbReference type="Pfam" id="PF01189">
    <property type="entry name" value="Methyltr_RsmB-F"/>
    <property type="match status" value="1"/>
</dbReference>
<dbReference type="AlphaFoldDB" id="A0A2R8AKM1"/>
<feature type="binding site" evidence="5">
    <location>
        <position position="287"/>
    </location>
    <ligand>
        <name>S-adenosyl-L-methionine</name>
        <dbReference type="ChEBI" id="CHEBI:59789"/>
    </ligand>
</feature>
<reference evidence="8" key="1">
    <citation type="submission" date="2018-03" db="EMBL/GenBank/DDBJ databases">
        <authorList>
            <person name="Rodrigo-Torres L."/>
            <person name="Arahal R. D."/>
            <person name="Lucena T."/>
        </authorList>
    </citation>
    <scope>NUCLEOTIDE SEQUENCE [LARGE SCALE GENOMIC DNA]</scope>
    <source>
        <strain evidence="8">CECT 8811</strain>
    </source>
</reference>